<feature type="chain" id="PRO_5043395714" evidence="1">
    <location>
        <begin position="22"/>
        <end position="345"/>
    </location>
</feature>
<accession>A0AAV9HWQ9</accession>
<keyword evidence="1" id="KW-0732">Signal</keyword>
<reference evidence="2" key="2">
    <citation type="submission" date="2023-06" db="EMBL/GenBank/DDBJ databases">
        <authorList>
            <consortium name="Lawrence Berkeley National Laboratory"/>
            <person name="Mondo S.J."/>
            <person name="Hensen N."/>
            <person name="Bonometti L."/>
            <person name="Westerberg I."/>
            <person name="Brannstrom I.O."/>
            <person name="Guillou S."/>
            <person name="Cros-Aarteil S."/>
            <person name="Calhoun S."/>
            <person name="Haridas S."/>
            <person name="Kuo A."/>
            <person name="Pangilinan J."/>
            <person name="Riley R."/>
            <person name="Labutti K."/>
            <person name="Andreopoulos B."/>
            <person name="Lipzen A."/>
            <person name="Chen C."/>
            <person name="Yanf M."/>
            <person name="Daum C."/>
            <person name="Ng V."/>
            <person name="Clum A."/>
            <person name="Steindorff A."/>
            <person name="Ohm R."/>
            <person name="Martin F."/>
            <person name="Silar P."/>
            <person name="Natvig D."/>
            <person name="Lalanne C."/>
            <person name="Gautier V."/>
            <person name="Ament-Velasquez S.L."/>
            <person name="Kruys A."/>
            <person name="Hutchinson M.I."/>
            <person name="Powell A.J."/>
            <person name="Barry K."/>
            <person name="Miller A.N."/>
            <person name="Grigoriev I.V."/>
            <person name="Debuchy R."/>
            <person name="Gladieux P."/>
            <person name="Thoren M.H."/>
            <person name="Johannesson H."/>
        </authorList>
    </citation>
    <scope>NUCLEOTIDE SEQUENCE</scope>
    <source>
        <strain evidence="2">PSN324</strain>
    </source>
</reference>
<protein>
    <submittedName>
        <fullName evidence="2">Uncharacterized protein</fullName>
    </submittedName>
</protein>
<reference evidence="2" key="1">
    <citation type="journal article" date="2023" name="Mol. Phylogenet. Evol.">
        <title>Genome-scale phylogeny and comparative genomics of the fungal order Sordariales.</title>
        <authorList>
            <person name="Hensen N."/>
            <person name="Bonometti L."/>
            <person name="Westerberg I."/>
            <person name="Brannstrom I.O."/>
            <person name="Guillou S."/>
            <person name="Cros-Aarteil S."/>
            <person name="Calhoun S."/>
            <person name="Haridas S."/>
            <person name="Kuo A."/>
            <person name="Mondo S."/>
            <person name="Pangilinan J."/>
            <person name="Riley R."/>
            <person name="LaButti K."/>
            <person name="Andreopoulos B."/>
            <person name="Lipzen A."/>
            <person name="Chen C."/>
            <person name="Yan M."/>
            <person name="Daum C."/>
            <person name="Ng V."/>
            <person name="Clum A."/>
            <person name="Steindorff A."/>
            <person name="Ohm R.A."/>
            <person name="Martin F."/>
            <person name="Silar P."/>
            <person name="Natvig D.O."/>
            <person name="Lalanne C."/>
            <person name="Gautier V."/>
            <person name="Ament-Velasquez S.L."/>
            <person name="Kruys A."/>
            <person name="Hutchinson M.I."/>
            <person name="Powell A.J."/>
            <person name="Barry K."/>
            <person name="Miller A.N."/>
            <person name="Grigoriev I.V."/>
            <person name="Debuchy R."/>
            <person name="Gladieux P."/>
            <person name="Hiltunen Thoren M."/>
            <person name="Johannesson H."/>
        </authorList>
    </citation>
    <scope>NUCLEOTIDE SEQUENCE</scope>
    <source>
        <strain evidence="2">PSN324</strain>
    </source>
</reference>
<proteinExistence type="predicted"/>
<feature type="signal peptide" evidence="1">
    <location>
        <begin position="1"/>
        <end position="21"/>
    </location>
</feature>
<organism evidence="2 3">
    <name type="scientific">Cladorrhinum samala</name>
    <dbReference type="NCBI Taxonomy" id="585594"/>
    <lineage>
        <taxon>Eukaryota</taxon>
        <taxon>Fungi</taxon>
        <taxon>Dikarya</taxon>
        <taxon>Ascomycota</taxon>
        <taxon>Pezizomycotina</taxon>
        <taxon>Sordariomycetes</taxon>
        <taxon>Sordariomycetidae</taxon>
        <taxon>Sordariales</taxon>
        <taxon>Podosporaceae</taxon>
        <taxon>Cladorrhinum</taxon>
    </lineage>
</organism>
<sequence>MLLCQSNIGAGLLRLALFVAANPFGVQVYAQEVERRDDATRTVTVTTKGAPTTVTVNPRDPTITRSAGFTTTVAPPDSTRVKTSGCVSFSFISPPADRPASVATVTVTQRDTVTATNTDRVPLTTQTVWTTPAITVATPLRTLVSVHCTNTLVVSYYDGPLAPATYTYSYYKSTSYVTGLCKTTTTRTTTIPGVTLPTTKPLADWEWFTSGTTLATKHSVAILELTQVTVPGVTTSTRCNSLNPTITSTTTLTFGRPASTVTTTIASPSECGKKRDIQARQEPIEVQTVVYTTVTVIDNTVRTLTGTAILDVKTQSFPKTAVVYTTRTTAGTTTVTSLVCSLPTA</sequence>
<dbReference type="AlphaFoldDB" id="A0AAV9HWQ9"/>
<evidence type="ECO:0000256" key="1">
    <source>
        <dbReference type="SAM" id="SignalP"/>
    </source>
</evidence>
<comment type="caution">
    <text evidence="2">The sequence shown here is derived from an EMBL/GenBank/DDBJ whole genome shotgun (WGS) entry which is preliminary data.</text>
</comment>
<evidence type="ECO:0000313" key="2">
    <source>
        <dbReference type="EMBL" id="KAK4464475.1"/>
    </source>
</evidence>
<keyword evidence="3" id="KW-1185">Reference proteome</keyword>
<dbReference type="Proteomes" id="UP001321749">
    <property type="component" value="Unassembled WGS sequence"/>
</dbReference>
<dbReference type="EMBL" id="MU864948">
    <property type="protein sequence ID" value="KAK4464475.1"/>
    <property type="molecule type" value="Genomic_DNA"/>
</dbReference>
<gene>
    <name evidence="2" type="ORF">QBC42DRAFT_249591</name>
</gene>
<evidence type="ECO:0000313" key="3">
    <source>
        <dbReference type="Proteomes" id="UP001321749"/>
    </source>
</evidence>
<name>A0AAV9HWQ9_9PEZI</name>